<feature type="region of interest" description="Disordered" evidence="1">
    <location>
        <begin position="33"/>
        <end position="52"/>
    </location>
</feature>
<proteinExistence type="predicted"/>
<name>A0A0J9U9N4_FUSO4</name>
<gene>
    <name evidence="2" type="ORF">FOXG_18007</name>
</gene>
<reference evidence="2" key="2">
    <citation type="journal article" date="2010" name="Nature">
        <title>Comparative genomics reveals mobile pathogenicity chromosomes in Fusarium.</title>
        <authorList>
            <person name="Ma L.J."/>
            <person name="van der Does H.C."/>
            <person name="Borkovich K.A."/>
            <person name="Coleman J.J."/>
            <person name="Daboussi M.J."/>
            <person name="Di Pietro A."/>
            <person name="Dufresne M."/>
            <person name="Freitag M."/>
            <person name="Grabherr M."/>
            <person name="Henrissat B."/>
            <person name="Houterman P.M."/>
            <person name="Kang S."/>
            <person name="Shim W.B."/>
            <person name="Woloshuk C."/>
            <person name="Xie X."/>
            <person name="Xu J.R."/>
            <person name="Antoniw J."/>
            <person name="Baker S.E."/>
            <person name="Bluhm B.H."/>
            <person name="Breakspear A."/>
            <person name="Brown D.W."/>
            <person name="Butchko R.A."/>
            <person name="Chapman S."/>
            <person name="Coulson R."/>
            <person name="Coutinho P.M."/>
            <person name="Danchin E.G."/>
            <person name="Diener A."/>
            <person name="Gale L.R."/>
            <person name="Gardiner D.M."/>
            <person name="Goff S."/>
            <person name="Hammond-Kosack K.E."/>
            <person name="Hilburn K."/>
            <person name="Hua-Van A."/>
            <person name="Jonkers W."/>
            <person name="Kazan K."/>
            <person name="Kodira C.D."/>
            <person name="Koehrsen M."/>
            <person name="Kumar L."/>
            <person name="Lee Y.H."/>
            <person name="Li L."/>
            <person name="Manners J.M."/>
            <person name="Miranda-Saavedra D."/>
            <person name="Mukherjee M."/>
            <person name="Park G."/>
            <person name="Park J."/>
            <person name="Park S.Y."/>
            <person name="Proctor R.H."/>
            <person name="Regev A."/>
            <person name="Ruiz-Roldan M.C."/>
            <person name="Sain D."/>
            <person name="Sakthikumar S."/>
            <person name="Sykes S."/>
            <person name="Schwartz D.C."/>
            <person name="Turgeon B.G."/>
            <person name="Wapinski I."/>
            <person name="Yoder O."/>
            <person name="Young S."/>
            <person name="Zeng Q."/>
            <person name="Zhou S."/>
            <person name="Galagan J."/>
            <person name="Cuomo C.A."/>
            <person name="Kistler H.C."/>
            <person name="Rep M."/>
        </authorList>
    </citation>
    <scope>NUCLEOTIDE SEQUENCE [LARGE SCALE GENOMIC DNA]</scope>
    <source>
        <strain evidence="2">4287</strain>
    </source>
</reference>
<accession>A0A0J9U9N4</accession>
<organism evidence="2 3">
    <name type="scientific">Fusarium oxysporum f. sp. lycopersici (strain 4287 / CBS 123668 / FGSC 9935 / NRRL 34936)</name>
    <name type="common">Fusarium vascular wilt of tomato</name>
    <dbReference type="NCBI Taxonomy" id="426428"/>
    <lineage>
        <taxon>Eukaryota</taxon>
        <taxon>Fungi</taxon>
        <taxon>Dikarya</taxon>
        <taxon>Ascomycota</taxon>
        <taxon>Pezizomycotina</taxon>
        <taxon>Sordariomycetes</taxon>
        <taxon>Hypocreomycetidae</taxon>
        <taxon>Hypocreales</taxon>
        <taxon>Nectriaceae</taxon>
        <taxon>Fusarium</taxon>
        <taxon>Fusarium oxysporum species complex</taxon>
    </lineage>
</organism>
<protein>
    <submittedName>
        <fullName evidence="2">Uncharacterized protein</fullName>
    </submittedName>
</protein>
<dbReference type="RefSeq" id="XP_018233583.1">
    <property type="nucleotide sequence ID" value="XM_018398049.1"/>
</dbReference>
<dbReference type="GeneID" id="28958713"/>
<evidence type="ECO:0000313" key="2">
    <source>
        <dbReference type="EMBL" id="KNA95537.1"/>
    </source>
</evidence>
<feature type="region of interest" description="Disordered" evidence="1">
    <location>
        <begin position="1"/>
        <end position="28"/>
    </location>
</feature>
<evidence type="ECO:0000313" key="3">
    <source>
        <dbReference type="Proteomes" id="UP000009097"/>
    </source>
</evidence>
<dbReference type="VEuPathDB" id="FungiDB:FOXG_18007"/>
<dbReference type="AlphaFoldDB" id="A0A0J9U9N4"/>
<evidence type="ECO:0000256" key="1">
    <source>
        <dbReference type="SAM" id="MobiDB-lite"/>
    </source>
</evidence>
<dbReference type="Proteomes" id="UP000009097">
    <property type="component" value="Unassembled WGS sequence"/>
</dbReference>
<dbReference type="KEGG" id="fox:FOXG_18007"/>
<feature type="compositionally biased region" description="Basic and acidic residues" evidence="1">
    <location>
        <begin position="33"/>
        <end position="44"/>
    </location>
</feature>
<sequence length="110" mass="12300">MLKGGGGELRGKLSLAGPPSDAASAGNRIKEARALHNNSDRQWESRASQQKRNTRHDLICLRYFHGYQLRCNLGRDQDKLNKTRVRRTDGSMVWVGSLPSWPASCQAHSI</sequence>
<dbReference type="EMBL" id="DS231696">
    <property type="protein sequence ID" value="KNA95537.1"/>
    <property type="molecule type" value="Genomic_DNA"/>
</dbReference>
<reference evidence="2" key="1">
    <citation type="submission" date="2007-04" db="EMBL/GenBank/DDBJ databases">
        <authorList>
            <consortium name="The Broad Institute Genome Sequencing Platform"/>
            <person name="Birren B."/>
            <person name="Lander E."/>
            <person name="Galagan J."/>
            <person name="Nusbaum C."/>
            <person name="Devon K."/>
            <person name="Ma L.-J."/>
            <person name="Jaffe D."/>
            <person name="Butler J."/>
            <person name="Alvarez P."/>
            <person name="Gnerre S."/>
            <person name="Grabherr M."/>
            <person name="Kleber M."/>
            <person name="Mauceli E."/>
            <person name="Brockman W."/>
            <person name="MacCallum I.A."/>
            <person name="Young S."/>
            <person name="LaButti K."/>
            <person name="DeCaprio D."/>
            <person name="Crawford M."/>
            <person name="Koehrsen M."/>
            <person name="Engels R."/>
            <person name="Montgomery P."/>
            <person name="Pearson M."/>
            <person name="Howarth C."/>
            <person name="Larson L."/>
            <person name="White J."/>
            <person name="O'Leary S."/>
            <person name="Kodira C."/>
            <person name="Zeng Q."/>
            <person name="Yandava C."/>
            <person name="Alvarado L."/>
            <person name="Kistler C."/>
            <person name="Shim W.-B."/>
            <person name="Kang S."/>
            <person name="Woloshuk C."/>
        </authorList>
    </citation>
    <scope>NUCLEOTIDE SEQUENCE</scope>
    <source>
        <strain evidence="2">4287</strain>
    </source>
</reference>